<dbReference type="InterPro" id="IPR011990">
    <property type="entry name" value="TPR-like_helical_dom_sf"/>
</dbReference>
<dbReference type="Proteomes" id="UP001291309">
    <property type="component" value="Unassembled WGS sequence"/>
</dbReference>
<dbReference type="Pfam" id="PF14559">
    <property type="entry name" value="TPR_19"/>
    <property type="match status" value="1"/>
</dbReference>
<keyword evidence="1" id="KW-0677">Repeat</keyword>
<dbReference type="EMBL" id="JAXIVS010000010">
    <property type="protein sequence ID" value="MDY7230319.1"/>
    <property type="molecule type" value="Genomic_DNA"/>
</dbReference>
<evidence type="ECO:0000256" key="4">
    <source>
        <dbReference type="SAM" id="Phobius"/>
    </source>
</evidence>
<organism evidence="5 6">
    <name type="scientific">Hyalangium rubrum</name>
    <dbReference type="NCBI Taxonomy" id="3103134"/>
    <lineage>
        <taxon>Bacteria</taxon>
        <taxon>Pseudomonadati</taxon>
        <taxon>Myxococcota</taxon>
        <taxon>Myxococcia</taxon>
        <taxon>Myxococcales</taxon>
        <taxon>Cystobacterineae</taxon>
        <taxon>Archangiaceae</taxon>
        <taxon>Hyalangium</taxon>
    </lineage>
</organism>
<keyword evidence="2 3" id="KW-0802">TPR repeat</keyword>
<proteinExistence type="predicted"/>
<reference evidence="5 6" key="1">
    <citation type="submission" date="2023-12" db="EMBL/GenBank/DDBJ databases">
        <title>the genome sequence of Hyalangium sp. s54d21.</title>
        <authorList>
            <person name="Zhang X."/>
        </authorList>
    </citation>
    <scope>NUCLEOTIDE SEQUENCE [LARGE SCALE GENOMIC DNA]</scope>
    <source>
        <strain evidence="6">s54d21</strain>
    </source>
</reference>
<feature type="repeat" description="TPR" evidence="3">
    <location>
        <begin position="247"/>
        <end position="280"/>
    </location>
</feature>
<dbReference type="SUPFAM" id="SSF48452">
    <property type="entry name" value="TPR-like"/>
    <property type="match status" value="1"/>
</dbReference>
<keyword evidence="4" id="KW-1133">Transmembrane helix</keyword>
<accession>A0ABU5HB53</accession>
<evidence type="ECO:0000256" key="1">
    <source>
        <dbReference type="ARBA" id="ARBA00022737"/>
    </source>
</evidence>
<protein>
    <submittedName>
        <fullName evidence="5">Tetratricopeptide repeat protein</fullName>
    </submittedName>
</protein>
<evidence type="ECO:0000313" key="6">
    <source>
        <dbReference type="Proteomes" id="UP001291309"/>
    </source>
</evidence>
<evidence type="ECO:0000256" key="2">
    <source>
        <dbReference type="ARBA" id="ARBA00022803"/>
    </source>
</evidence>
<name>A0ABU5HB53_9BACT</name>
<evidence type="ECO:0000313" key="5">
    <source>
        <dbReference type="EMBL" id="MDY7230319.1"/>
    </source>
</evidence>
<keyword evidence="4" id="KW-0812">Transmembrane</keyword>
<comment type="caution">
    <text evidence="5">The sequence shown here is derived from an EMBL/GenBank/DDBJ whole genome shotgun (WGS) entry which is preliminary data.</text>
</comment>
<dbReference type="RefSeq" id="WP_321549039.1">
    <property type="nucleotide sequence ID" value="NZ_JAXIVS010000010.1"/>
</dbReference>
<dbReference type="PANTHER" id="PTHR44314:SF1">
    <property type="entry name" value="CILIA- AND FLAGELLA-ASSOCIATED PROTEIN 70"/>
    <property type="match status" value="1"/>
</dbReference>
<dbReference type="PANTHER" id="PTHR44314">
    <property type="entry name" value="CILIA- AND FLAGELLA-ASSOCIATED PROTEIN 70"/>
    <property type="match status" value="1"/>
</dbReference>
<keyword evidence="6" id="KW-1185">Reference proteome</keyword>
<dbReference type="PROSITE" id="PS50005">
    <property type="entry name" value="TPR"/>
    <property type="match status" value="1"/>
</dbReference>
<gene>
    <name evidence="5" type="ORF">SYV04_28235</name>
</gene>
<feature type="transmembrane region" description="Helical" evidence="4">
    <location>
        <begin position="22"/>
        <end position="43"/>
    </location>
</feature>
<evidence type="ECO:0000256" key="3">
    <source>
        <dbReference type="PROSITE-ProRule" id="PRU00339"/>
    </source>
</evidence>
<dbReference type="InterPro" id="IPR019734">
    <property type="entry name" value="TPR_rpt"/>
</dbReference>
<keyword evidence="4" id="KW-0472">Membrane</keyword>
<sequence>METAPQSHEAGAKPVRRRWSQAFRSTLGVCAVALLIHLVPLFLPRNMPEQELAIARATPNMQSRVRLLAPLKEHPKATGAELREAAELLLEEAPAEARELVEEAERREPGAVETQLLRARICRVERMERCVQESFERAVRMAPSDARPDLLWADLRENDGDTAAALEAVTRARSKAPGQTEIELRYARLLGEVGRHGEAVAVVQALSPKLSPVSLLLELGQAQLRAGRDVEARRLFAKAVGESPQSPVAHYHLGVAHFRLGDMDGAEEELRTADRLDVSNPRSLAALCAMQVKAGQLDAARVTKMDLERRFQDRRELIQSACRMSP</sequence>
<dbReference type="Gene3D" id="1.25.40.10">
    <property type="entry name" value="Tetratricopeptide repeat domain"/>
    <property type="match status" value="1"/>
</dbReference>
<dbReference type="InterPro" id="IPR052628">
    <property type="entry name" value="CFAP70"/>
</dbReference>